<accession>A0AAN9FVY0</accession>
<feature type="transmembrane region" description="Helical" evidence="1">
    <location>
        <begin position="152"/>
        <end position="174"/>
    </location>
</feature>
<feature type="transmembrane region" description="Helical" evidence="1">
    <location>
        <begin position="37"/>
        <end position="57"/>
    </location>
</feature>
<evidence type="ECO:0000256" key="1">
    <source>
        <dbReference type="SAM" id="Phobius"/>
    </source>
</evidence>
<proteinExistence type="predicted"/>
<evidence type="ECO:0000313" key="2">
    <source>
        <dbReference type="EMBL" id="KAK7281959.1"/>
    </source>
</evidence>
<protein>
    <submittedName>
        <fullName evidence="2">Uncharacterized protein</fullName>
    </submittedName>
</protein>
<gene>
    <name evidence="2" type="ORF">RIF29_10373</name>
</gene>
<dbReference type="Proteomes" id="UP001372338">
    <property type="component" value="Unassembled WGS sequence"/>
</dbReference>
<sequence>MRRVLWEYQIDATYLMTHSGNVASVWDMVSLMRSGNVMHTLGVVLVYIPSMVCYTFWELMVVQNEVLDQMTVETASAQREQNRVKWSGTAIETTTTMEKGDTPGNGNGGAANRVRAEAVGTTVAYRTMATPVGACPATTVGAFPAVVLRVSLFGWCDDVCALVFLHSFVVYIRIRLKNCFVLL</sequence>
<keyword evidence="3" id="KW-1185">Reference proteome</keyword>
<comment type="caution">
    <text evidence="2">The sequence shown here is derived from an EMBL/GenBank/DDBJ whole genome shotgun (WGS) entry which is preliminary data.</text>
</comment>
<dbReference type="EMBL" id="JAYWIO010000002">
    <property type="protein sequence ID" value="KAK7281959.1"/>
    <property type="molecule type" value="Genomic_DNA"/>
</dbReference>
<dbReference type="AlphaFoldDB" id="A0AAN9FVY0"/>
<organism evidence="2 3">
    <name type="scientific">Crotalaria pallida</name>
    <name type="common">Smooth rattlebox</name>
    <name type="synonym">Crotalaria striata</name>
    <dbReference type="NCBI Taxonomy" id="3830"/>
    <lineage>
        <taxon>Eukaryota</taxon>
        <taxon>Viridiplantae</taxon>
        <taxon>Streptophyta</taxon>
        <taxon>Embryophyta</taxon>
        <taxon>Tracheophyta</taxon>
        <taxon>Spermatophyta</taxon>
        <taxon>Magnoliopsida</taxon>
        <taxon>eudicotyledons</taxon>
        <taxon>Gunneridae</taxon>
        <taxon>Pentapetalae</taxon>
        <taxon>rosids</taxon>
        <taxon>fabids</taxon>
        <taxon>Fabales</taxon>
        <taxon>Fabaceae</taxon>
        <taxon>Papilionoideae</taxon>
        <taxon>50 kb inversion clade</taxon>
        <taxon>genistoids sensu lato</taxon>
        <taxon>core genistoids</taxon>
        <taxon>Crotalarieae</taxon>
        <taxon>Crotalaria</taxon>
    </lineage>
</organism>
<keyword evidence="1" id="KW-0812">Transmembrane</keyword>
<keyword evidence="1" id="KW-0472">Membrane</keyword>
<keyword evidence="1" id="KW-1133">Transmembrane helix</keyword>
<name>A0AAN9FVY0_CROPI</name>
<evidence type="ECO:0000313" key="3">
    <source>
        <dbReference type="Proteomes" id="UP001372338"/>
    </source>
</evidence>
<reference evidence="2 3" key="1">
    <citation type="submission" date="2024-01" db="EMBL/GenBank/DDBJ databases">
        <title>The genomes of 5 underutilized Papilionoideae crops provide insights into root nodulation and disease resistanc.</title>
        <authorList>
            <person name="Yuan L."/>
        </authorList>
    </citation>
    <scope>NUCLEOTIDE SEQUENCE [LARGE SCALE GENOMIC DNA]</scope>
    <source>
        <strain evidence="2">ZHUSHIDOU_FW_LH</strain>
        <tissue evidence="2">Leaf</tissue>
    </source>
</reference>